<dbReference type="AlphaFoldDB" id="A0A0M8MW96"/>
<dbReference type="OrthoDB" id="445556at2759"/>
<dbReference type="PROSITE" id="PS51257">
    <property type="entry name" value="PROKAR_LIPOPROTEIN"/>
    <property type="match status" value="1"/>
</dbReference>
<feature type="domain" description="J" evidence="3">
    <location>
        <begin position="80"/>
        <end position="157"/>
    </location>
</feature>
<dbReference type="SUPFAM" id="SSF46565">
    <property type="entry name" value="Chaperone J-domain"/>
    <property type="match status" value="1"/>
</dbReference>
<dbReference type="PROSITE" id="PS50076">
    <property type="entry name" value="DNAJ_2"/>
    <property type="match status" value="1"/>
</dbReference>
<feature type="region of interest" description="Disordered" evidence="2">
    <location>
        <begin position="34"/>
        <end position="77"/>
    </location>
</feature>
<reference evidence="4 5" key="1">
    <citation type="submission" date="2015-07" db="EMBL/GenBank/DDBJ databases">
        <title>The genome of the fungus Escovopsis weberi, a specialized disease agent of ant agriculture.</title>
        <authorList>
            <person name="de Man T.J."/>
            <person name="Stajich J.E."/>
            <person name="Kubicek C.P."/>
            <person name="Chenthamara K."/>
            <person name="Atanasova L."/>
            <person name="Druzhinina I.S."/>
            <person name="Birnbaum S."/>
            <person name="Barribeau S.M."/>
            <person name="Teiling C."/>
            <person name="Suen G."/>
            <person name="Currie C."/>
            <person name="Gerardo N.M."/>
        </authorList>
    </citation>
    <scope>NUCLEOTIDE SEQUENCE [LARGE SCALE GENOMIC DNA]</scope>
</reference>
<evidence type="ECO:0000313" key="5">
    <source>
        <dbReference type="Proteomes" id="UP000053831"/>
    </source>
</evidence>
<organism evidence="4 5">
    <name type="scientific">Escovopsis weberi</name>
    <dbReference type="NCBI Taxonomy" id="150374"/>
    <lineage>
        <taxon>Eukaryota</taxon>
        <taxon>Fungi</taxon>
        <taxon>Dikarya</taxon>
        <taxon>Ascomycota</taxon>
        <taxon>Pezizomycotina</taxon>
        <taxon>Sordariomycetes</taxon>
        <taxon>Hypocreomycetidae</taxon>
        <taxon>Hypocreales</taxon>
        <taxon>Hypocreaceae</taxon>
        <taxon>Escovopsis</taxon>
    </lineage>
</organism>
<dbReference type="STRING" id="150374.A0A0M8MW96"/>
<evidence type="ECO:0000256" key="2">
    <source>
        <dbReference type="SAM" id="MobiDB-lite"/>
    </source>
</evidence>
<dbReference type="Gene3D" id="1.10.287.110">
    <property type="entry name" value="DnaJ domain"/>
    <property type="match status" value="1"/>
</dbReference>
<dbReference type="PANTHER" id="PTHR44145:SF3">
    <property type="entry name" value="DNAJ HOMOLOG SUBFAMILY A MEMBER 3, MITOCHONDRIAL"/>
    <property type="match status" value="1"/>
</dbReference>
<name>A0A0M8MW96_ESCWE</name>
<dbReference type="InterPro" id="IPR018253">
    <property type="entry name" value="DnaJ_domain_CS"/>
</dbReference>
<keyword evidence="1" id="KW-0143">Chaperone</keyword>
<keyword evidence="5" id="KW-1185">Reference proteome</keyword>
<dbReference type="PROSITE" id="PS00636">
    <property type="entry name" value="DNAJ_1"/>
    <property type="match status" value="1"/>
</dbReference>
<dbReference type="CDD" id="cd06257">
    <property type="entry name" value="DnaJ"/>
    <property type="match status" value="1"/>
</dbReference>
<dbReference type="PRINTS" id="PR00625">
    <property type="entry name" value="JDOMAIN"/>
</dbReference>
<comment type="caution">
    <text evidence="4">The sequence shown here is derived from an EMBL/GenBank/DDBJ whole genome shotgun (WGS) entry which is preliminary data.</text>
</comment>
<evidence type="ECO:0000313" key="4">
    <source>
        <dbReference type="EMBL" id="KOS18137.1"/>
    </source>
</evidence>
<accession>A0A0M8MW96</accession>
<dbReference type="Pfam" id="PF00226">
    <property type="entry name" value="DnaJ"/>
    <property type="match status" value="1"/>
</dbReference>
<protein>
    <submittedName>
        <fullName evidence="4">J domain-containing protein 1</fullName>
    </submittedName>
</protein>
<evidence type="ECO:0000256" key="1">
    <source>
        <dbReference type="ARBA" id="ARBA00023186"/>
    </source>
</evidence>
<dbReference type="InterPro" id="IPR001623">
    <property type="entry name" value="DnaJ_domain"/>
</dbReference>
<dbReference type="InterPro" id="IPR036869">
    <property type="entry name" value="J_dom_sf"/>
</dbReference>
<proteinExistence type="predicted"/>
<evidence type="ECO:0000259" key="3">
    <source>
        <dbReference type="PROSITE" id="PS50076"/>
    </source>
</evidence>
<gene>
    <name evidence="4" type="ORF">ESCO_002735</name>
</gene>
<dbReference type="SMART" id="SM00271">
    <property type="entry name" value="DnaJ"/>
    <property type="match status" value="1"/>
</dbReference>
<sequence>MAYKAPALAATSSSLTFACGPRLASPPIRCLFRAVPSRPPTPSPHQRASRARRYATVRDAAGQSSSGEQLPPWPRGAHPSPYEILGMERHAEYNKRAYYRLAKLYHPDSHHSGSPSSSPSSPSHPDASIRLERYRLLVAAHELLNDPAKRRLYDTTGLGWAPGGPGAGPSLRDMDRSWRSRPGSAANNATWEDWERWHAAREGRAGPEPAYMSHGMFASMVVALCMVGWLAQLTRAESAGDQYMAWMAEQNARIGRGLAQDGIEAVGRTRGERVDHFLKDRENTLYGYEPARYERDEPQRERRA</sequence>
<dbReference type="Proteomes" id="UP000053831">
    <property type="component" value="Unassembled WGS sequence"/>
</dbReference>
<dbReference type="EMBL" id="LGSR01000022">
    <property type="protein sequence ID" value="KOS18137.1"/>
    <property type="molecule type" value="Genomic_DNA"/>
</dbReference>
<dbReference type="PANTHER" id="PTHR44145">
    <property type="entry name" value="DNAJ HOMOLOG SUBFAMILY A MEMBER 3, MITOCHONDRIAL"/>
    <property type="match status" value="1"/>
</dbReference>
<dbReference type="InterPro" id="IPR051938">
    <property type="entry name" value="Apopto_cytoskel_mod"/>
</dbReference>